<sequence length="3227" mass="333499">MVVLERLSDARANGHRVLAVVRGSAVNSDGASNGLTAPSGPSQQRVIRAALAAGGVAARDVDVVEGHGTGTRLGDPIEAQALLSAYGQGRDVPLLLGSVKSNLGHTQAAAGVAGVIKMVMAMRHGVVPRSLHVDEPTPHVDWSAGSVEVVGVERGWPESGRSRRAGVSSFGVSGTNAHVILEQAPAPEPAAESAAEPAPVTSTPWVLSAQTVPALRAQAAALAEAAETAALAPADVGRSLLATRAALDHGCVVVGADTAALAAELRAVATDLPDAPAVTGVGAGAGRGPVFVFSGHGAHWVGMCAELLDESPVFAESLRACAEALAPHIDWSLIDVLRGAPEAPDPDRFDVVQPTLWACMVSLAAVWRAHGVHPAAVVGHSQGEVAAACVAGALSLADAAMIIAVRSRVIAEELGGIGGMLWLPVSAEQARERLRPWEERLSVAAENSPTASVVSGDYVALAELAKACAADGVRSREVGGDVPAHSAYFDRVRDQVVAALAGVCPRGDAEIPMLSTVTADWIAPAALDADYWFANMRETVRLESAVRALTEHGHTLFVESTPHPVLSPSVADTSGAVTIGTLRRDDGGLDRMLRSLGEAHLAGVQVDWSPCYPGASIVDLPTYAFDLARYWPPARADASAGLTPAGHPVLDGTMELAENGEFVLTGGLSVATHPWLADHLVFGAVLFPGAGFVELAVRAGDEVGCAELVELTLDAPMIIPAQGTLRLQVLVGAAEGDRRRIGVHSRPAGSEQPWTRHAAGVLATGSNAPATGFDVTAWPPPGADPMPVAGCYDEFAAQGFDYGPAFQGLRAAWRRGDEIFAEVDGDTTEGDGFGLSPTLLDAALHACLLGEAATEGRLPFSWEGVRLHAAGAGALRVRVAPAGTDAVTVVAVDPAGDPVVTADALRLRAWSAADLPTDRIASLHALDWIPVQSPAGDPPEIGVLGPDPWGLPGPAVDTVDAAPVVLVPVAMSAKDPAAGAHQLTRRVLGLLQDWLATEPDTRLVFVTTGATTGADPAAAAVWGLVRTAQTENPDCFGLIDLDPSADPVLPPGTLVGDEPQLLVRDGALFAARLVPAPPPAEAFDWRTEDTVLVTGGLTGLGAITARHLADQGVGRLVLVGRRGQNTPGAAELVAELAEHGATVAAVACDLADPAAVAELVADLPTLTAVVHAAGVIEDATIPALTPERLDAVLRPKVDAAWRLHEATLGHDLRAFVLFSSSAGLTGAAGQGNYAAGNAFLDALARLRHVSGLPATAMAWGGWATNTGMITGHDDAERDRMARRGMPLLTVEEGLDLFDAALAQGGPDLLTARLDLPAIAAGGEAPTLFRGLVRTRRRTARQSPAAAADLAGRLAALPADQRLDLLGELVRTQIAVVLGHDEAVAIDPDRAFKDLGFDSLTAVELRNKLGAATGLRLPATLVFDHPSATALTAHLLAELVGNEAPATPVARASVVDEPVAIVGMACRYPGGVRSPEDLWRLVSDGVDAITEFPTDRGWDLGRVYDPDPANPGTSYTRHGGFLHDAAGFDAAFFGMSPREAMATDVQQRLLLEVSWEALERAGVDPTSLRGGDTGVYAGVMYNDYAALLTDPEFEGFRGNGTSPSIVSGRVAYALGLEGPTMTVDTACSSSLVSLHLAVQALRSGECSLALAGGVTVMATPHPFIEFSRQGGLSVDGRCKPYSDAADGAGWSEGVGVVVVERLSDAVANGHEVLAVVRGSAVNSDGASNGLTAPSGPSQQRVIRAALAAGGVAARDVDVVEGHGTGTRLGDPIEAQALLSAYGQDRSSPLLLGSVKSNLGHTQAAAGVAGVIKMVLAMRHGVVPRSLHVDVPSSHVDWSAGSVEVVGVERGWPESGRSRRAGVSSFGVSGTNAHVILEQAPAPVVGSPTSEPETLPWLVSARTTDALRAQAARLVAGLDDAPPAAVARALATSRTAFRRRAVIVAEDARRGLAALATGREDSTLILGPAAPTPGRTAVLFTGQGSQRLGMGRELHARFPVFADAFDEALAELDRHLDRPLREVIWGEDADLLNRTGWTQPALFAMEVALYRLVESWGVVADQVAGHSVGELVAAHVAGALTLPDACALVCARARLMESLPGGAMVAVRAEEDQVRPLLGPWVAIAAINAPGSVVLAGTEPAVGEVTTRLAEAGCETRRLAVSHAFHSPMVDPVMNELTEFAAGLTVADPRIPLVSAVTGEPIEGDQLREPNHWAVHARETVRFAEVVHTLRAAGTGVFVELGPDAALTPMVGDTLGADSEALVVPAQRADRDEVETLLGALATLHCAGRPVDWPAFFGGSGGAELPTYPFERARYWPRPTFAVAGDVGAVGLASAAHPLLGAVVDLPDDAGVLFTSRLSLDTHSWLADHAVLGRVLLPGSAFVELAVRAGERVGCARVAELTMAAPLLFAGHAATRVQVRVGAPDAEGQRPVTVHSRPDDDGGGQWIANAVGLLAEATGAVAVGPPGQWPPPGAEPVPLADCYPGLAEAGFAYGPAFQGLRAVWRVEDGVVAEVELADELRAEGGDYGLHPVLLDSALHALMVAEGNRDAVEIPFSWEGVSLFGSGAVAARVHVRDQRATGGALSVALSDADGRPVAAVEALRVRALTPADLAGADAAVDDSLFGLGWTPVSPGPAAVVPDLAVLGAEAPDLPGVSGRRFTGLAELAELADLPPLVLTVLPAGPAADVPAAVRDRTAAALALIRDWLAEERFAEATLVLVTRGASTGDLPAAAVWGLIRSAQREHPGRFALLDLDGEPADLAPALTSGEPEVAVRGTETLAPRLARLDPSGDHPVWPTSGTVLVTGGTGGLGGVVARHLVAEHGVRRLLLLSRRGPAADGVERLVTDLAEHGAVAEVVACDVSDREALATTLAAIPAEHPLRAVVHTAGVLDDGVITGLTPDRLTAVLGAKAEAAWHLHELTAGLELDAFVLFSSAAGVLGAAGQANYAAANAAMDALAARRRAAGLPAVSLAWGPWDPTIGMTGELSTADVERMRRAGTRPISEREGTALFDAALGARAAVVVPIHLDLSALRAHDQTPPPLRSLVRPTTRHPAGPVRPVESFQEKLATASGGARRAAVVRGLIGAEAAAVLRTDPAAVDPDTRFQDLGFDSLTAVELRNRLGAATGLRLPASLLFDHPTLEDLTAYLLPRLAPGQDTPTALLAELDRVQAAFTADGLDSRTRQQVTDRLEVLLAALTATRPDPSEENLDLDAATDEEMFTMLDSELT</sequence>
<dbReference type="InterPro" id="IPR049552">
    <property type="entry name" value="PKS_DH_N"/>
</dbReference>
<dbReference type="FunFam" id="3.40.47.10:FF:000019">
    <property type="entry name" value="Polyketide synthase type I"/>
    <property type="match status" value="1"/>
</dbReference>
<feature type="region of interest" description="N-terminal hotdog fold" evidence="7">
    <location>
        <begin position="2335"/>
        <end position="2459"/>
    </location>
</feature>
<dbReference type="PROSITE" id="PS52019">
    <property type="entry name" value="PKS_MFAS_DH"/>
    <property type="match status" value="2"/>
</dbReference>
<dbReference type="Pfam" id="PF00698">
    <property type="entry name" value="Acyl_transf_1"/>
    <property type="match status" value="2"/>
</dbReference>
<dbReference type="InterPro" id="IPR020807">
    <property type="entry name" value="PKS_DH"/>
</dbReference>
<keyword evidence="5" id="KW-0511">Multifunctional enzyme</keyword>
<dbReference type="Pfam" id="PF14765">
    <property type="entry name" value="PS-DH"/>
    <property type="match status" value="2"/>
</dbReference>
<dbReference type="PROSITE" id="PS00012">
    <property type="entry name" value="PHOSPHOPANTETHEINE"/>
    <property type="match status" value="2"/>
</dbReference>
<keyword evidence="4" id="KW-0677">Repeat</keyword>
<accession>A0A263CVP9</accession>
<dbReference type="Pfam" id="PF00109">
    <property type="entry name" value="ketoacyl-synt"/>
    <property type="match status" value="1"/>
</dbReference>
<dbReference type="InterPro" id="IPR049551">
    <property type="entry name" value="PKS_DH_C"/>
</dbReference>
<evidence type="ECO:0000259" key="9">
    <source>
        <dbReference type="PROSITE" id="PS52004"/>
    </source>
</evidence>
<dbReference type="PANTHER" id="PTHR43775:SF51">
    <property type="entry name" value="INACTIVE PHENOLPHTHIOCEROL SYNTHESIS POLYKETIDE SYNTHASE TYPE I PKS1-RELATED"/>
    <property type="match status" value="1"/>
</dbReference>
<dbReference type="InterPro" id="IPR001227">
    <property type="entry name" value="Ac_transferase_dom_sf"/>
</dbReference>
<feature type="domain" description="PKS/mFAS DH" evidence="10">
    <location>
        <begin position="647"/>
        <end position="916"/>
    </location>
</feature>
<keyword evidence="1" id="KW-0596">Phosphopantetheine</keyword>
<feature type="domain" description="PKS/mFAS DH" evidence="10">
    <location>
        <begin position="2335"/>
        <end position="2611"/>
    </location>
</feature>
<evidence type="ECO:0000256" key="7">
    <source>
        <dbReference type="PROSITE-ProRule" id="PRU01363"/>
    </source>
</evidence>
<dbReference type="InterPro" id="IPR050091">
    <property type="entry name" value="PKS_NRPS_Biosynth_Enz"/>
</dbReference>
<dbReference type="GO" id="GO:0006633">
    <property type="term" value="P:fatty acid biosynthetic process"/>
    <property type="evidence" value="ECO:0007669"/>
    <property type="project" value="InterPro"/>
</dbReference>
<dbReference type="Pfam" id="PF08659">
    <property type="entry name" value="KR"/>
    <property type="match status" value="2"/>
</dbReference>
<dbReference type="SMART" id="SM00827">
    <property type="entry name" value="PKS_AT"/>
    <property type="match status" value="2"/>
</dbReference>
<evidence type="ECO:0000313" key="12">
    <source>
        <dbReference type="Proteomes" id="UP000242444"/>
    </source>
</evidence>
<comment type="caution">
    <text evidence="11">The sequence shown here is derived from an EMBL/GenBank/DDBJ whole genome shotgun (WGS) entry which is preliminary data.</text>
</comment>
<dbReference type="InterPro" id="IPR049900">
    <property type="entry name" value="PKS_mFAS_DH"/>
</dbReference>
<dbReference type="InterPro" id="IPR036291">
    <property type="entry name" value="NAD(P)-bd_dom_sf"/>
</dbReference>
<dbReference type="CDD" id="cd08956">
    <property type="entry name" value="KR_3_FAS_SDR_x"/>
    <property type="match status" value="2"/>
</dbReference>
<dbReference type="InterPro" id="IPR013968">
    <property type="entry name" value="PKS_KR"/>
</dbReference>
<proteinExistence type="predicted"/>
<evidence type="ECO:0000259" key="10">
    <source>
        <dbReference type="PROSITE" id="PS52019"/>
    </source>
</evidence>
<dbReference type="EMBL" id="NKYE01000022">
    <property type="protein sequence ID" value="OZM70204.1"/>
    <property type="molecule type" value="Genomic_DNA"/>
</dbReference>
<feature type="region of interest" description="C-terminal hotdog fold" evidence="7">
    <location>
        <begin position="783"/>
        <end position="916"/>
    </location>
</feature>
<dbReference type="InterPro" id="IPR036736">
    <property type="entry name" value="ACP-like_sf"/>
</dbReference>
<feature type="region of interest" description="N-terminal hotdog fold" evidence="7">
    <location>
        <begin position="647"/>
        <end position="769"/>
    </location>
</feature>
<feature type="region of interest" description="C-terminal hotdog fold" evidence="7">
    <location>
        <begin position="2472"/>
        <end position="2611"/>
    </location>
</feature>
<dbReference type="GO" id="GO:0031177">
    <property type="term" value="F:phosphopantetheine binding"/>
    <property type="evidence" value="ECO:0007669"/>
    <property type="project" value="InterPro"/>
</dbReference>
<feature type="active site" description="Proton donor; for dehydratase activity" evidence="7">
    <location>
        <position position="2533"/>
    </location>
</feature>
<feature type="domain" description="Carrier" evidence="8">
    <location>
        <begin position="1363"/>
        <end position="1438"/>
    </location>
</feature>
<evidence type="ECO:0000256" key="3">
    <source>
        <dbReference type="ARBA" id="ARBA00022679"/>
    </source>
</evidence>
<dbReference type="GO" id="GO:0004315">
    <property type="term" value="F:3-oxoacyl-[acyl-carrier-protein] synthase activity"/>
    <property type="evidence" value="ECO:0007669"/>
    <property type="project" value="InterPro"/>
</dbReference>
<feature type="active site" description="Proton donor; for dehydratase activity" evidence="7">
    <location>
        <position position="841"/>
    </location>
</feature>
<dbReference type="InterPro" id="IPR014030">
    <property type="entry name" value="Ketoacyl_synth_N"/>
</dbReference>
<dbReference type="InterPro" id="IPR018201">
    <property type="entry name" value="Ketoacyl_synth_AS"/>
</dbReference>
<dbReference type="FunFam" id="1.10.1200.10:FF:000007">
    <property type="entry name" value="Probable polyketide synthase pks17"/>
    <property type="match status" value="1"/>
</dbReference>
<gene>
    <name evidence="11" type="ORF">CFN78_26130</name>
</gene>
<evidence type="ECO:0000256" key="2">
    <source>
        <dbReference type="ARBA" id="ARBA00022553"/>
    </source>
</evidence>
<reference evidence="11 12" key="1">
    <citation type="submission" date="2017-07" db="EMBL/GenBank/DDBJ databases">
        <title>Amycolatopsis antarcticus sp. nov., isolated from the surface of an Antarcticus brown macroalga.</title>
        <authorList>
            <person name="Wang J."/>
            <person name="Leiva S."/>
            <person name="Huang J."/>
            <person name="Huang Y."/>
        </authorList>
    </citation>
    <scope>NUCLEOTIDE SEQUENCE [LARGE SCALE GENOMIC DNA]</scope>
    <source>
        <strain evidence="11 12">AU-G6</strain>
    </source>
</reference>
<dbReference type="PROSITE" id="PS00606">
    <property type="entry name" value="KS3_1"/>
    <property type="match status" value="1"/>
</dbReference>
<dbReference type="SUPFAM" id="SSF55048">
    <property type="entry name" value="Probable ACP-binding domain of malonyl-CoA ACP transacylase"/>
    <property type="match status" value="2"/>
</dbReference>
<dbReference type="Gene3D" id="3.40.47.10">
    <property type="match status" value="2"/>
</dbReference>
<dbReference type="Pfam" id="PF22953">
    <property type="entry name" value="SpnB_Rossmann"/>
    <property type="match status" value="2"/>
</dbReference>
<dbReference type="SUPFAM" id="SSF51735">
    <property type="entry name" value="NAD(P)-binding Rossmann-fold domains"/>
    <property type="match status" value="4"/>
</dbReference>
<dbReference type="Gene3D" id="3.30.70.3290">
    <property type="match status" value="2"/>
</dbReference>
<organism evidence="11 12">
    <name type="scientific">Amycolatopsis antarctica</name>
    <dbReference type="NCBI Taxonomy" id="1854586"/>
    <lineage>
        <taxon>Bacteria</taxon>
        <taxon>Bacillati</taxon>
        <taxon>Actinomycetota</taxon>
        <taxon>Actinomycetes</taxon>
        <taxon>Pseudonocardiales</taxon>
        <taxon>Pseudonocardiaceae</taxon>
        <taxon>Amycolatopsis</taxon>
    </lineage>
</organism>
<dbReference type="SMART" id="SM00822">
    <property type="entry name" value="PKS_KR"/>
    <property type="match status" value="2"/>
</dbReference>
<evidence type="ECO:0000256" key="5">
    <source>
        <dbReference type="ARBA" id="ARBA00023268"/>
    </source>
</evidence>
<dbReference type="SUPFAM" id="SSF52151">
    <property type="entry name" value="FabD/lysophospholipase-like"/>
    <property type="match status" value="2"/>
</dbReference>
<dbReference type="InterPro" id="IPR009081">
    <property type="entry name" value="PP-bd_ACP"/>
</dbReference>
<dbReference type="InterPro" id="IPR014031">
    <property type="entry name" value="Ketoacyl_synth_C"/>
</dbReference>
<dbReference type="InterPro" id="IPR016036">
    <property type="entry name" value="Malonyl_transacylase_ACP-bd"/>
</dbReference>
<dbReference type="InterPro" id="IPR016035">
    <property type="entry name" value="Acyl_Trfase/lysoPLipase"/>
</dbReference>
<dbReference type="InterPro" id="IPR020841">
    <property type="entry name" value="PKS_Beta-ketoAc_synthase_dom"/>
</dbReference>
<dbReference type="SUPFAM" id="SSF47336">
    <property type="entry name" value="ACP-like"/>
    <property type="match status" value="2"/>
</dbReference>
<dbReference type="SMART" id="SM01294">
    <property type="entry name" value="PKS_PP_betabranch"/>
    <property type="match status" value="2"/>
</dbReference>
<dbReference type="SMART" id="SM00825">
    <property type="entry name" value="PKS_KS"/>
    <property type="match status" value="2"/>
</dbReference>
<dbReference type="InterPro" id="IPR055123">
    <property type="entry name" value="SpnB-like_Rossmann"/>
</dbReference>
<dbReference type="InterPro" id="IPR006162">
    <property type="entry name" value="Ppantetheine_attach_site"/>
</dbReference>
<feature type="active site" description="Proton acceptor; for dehydratase activity" evidence="7">
    <location>
        <position position="2367"/>
    </location>
</feature>
<dbReference type="Gene3D" id="3.40.50.720">
    <property type="entry name" value="NAD(P)-binding Rossmann-like Domain"/>
    <property type="match status" value="2"/>
</dbReference>
<dbReference type="Pfam" id="PF00550">
    <property type="entry name" value="PP-binding"/>
    <property type="match status" value="2"/>
</dbReference>
<protein>
    <submittedName>
        <fullName evidence="11">Beta-ketoacyl synthase</fullName>
    </submittedName>
</protein>
<keyword evidence="2" id="KW-0597">Phosphoprotein</keyword>
<feature type="domain" description="Carrier" evidence="8">
    <location>
        <begin position="3077"/>
        <end position="3151"/>
    </location>
</feature>
<dbReference type="InterPro" id="IPR057326">
    <property type="entry name" value="KR_dom"/>
</dbReference>
<dbReference type="InParanoid" id="A0A263CVP9"/>
<dbReference type="Pfam" id="PF16197">
    <property type="entry name" value="KAsynt_C_assoc"/>
    <property type="match status" value="2"/>
</dbReference>
<name>A0A263CVP9_9PSEU</name>
<keyword evidence="6" id="KW-0012">Acyltransferase</keyword>
<evidence type="ECO:0000259" key="8">
    <source>
        <dbReference type="PROSITE" id="PS50075"/>
    </source>
</evidence>
<feature type="active site" description="Proton acceptor; for dehydratase activity" evidence="7">
    <location>
        <position position="679"/>
    </location>
</feature>
<evidence type="ECO:0000256" key="1">
    <source>
        <dbReference type="ARBA" id="ARBA00022450"/>
    </source>
</evidence>
<dbReference type="InterPro" id="IPR020806">
    <property type="entry name" value="PKS_PP-bd"/>
</dbReference>
<feature type="domain" description="Ketosynthase family 3 (KS3)" evidence="9">
    <location>
        <begin position="1455"/>
        <end position="1877"/>
    </location>
</feature>
<keyword evidence="3" id="KW-0808">Transferase</keyword>
<dbReference type="Gene3D" id="1.10.1200.10">
    <property type="entry name" value="ACP-like"/>
    <property type="match status" value="2"/>
</dbReference>
<dbReference type="SMART" id="SM00823">
    <property type="entry name" value="PKS_PP"/>
    <property type="match status" value="2"/>
</dbReference>
<keyword evidence="12" id="KW-1185">Reference proteome</keyword>
<dbReference type="SUPFAM" id="SSF53901">
    <property type="entry name" value="Thiolase-like"/>
    <property type="match status" value="2"/>
</dbReference>
<dbReference type="InterPro" id="IPR014043">
    <property type="entry name" value="Acyl_transferase_dom"/>
</dbReference>
<dbReference type="InterPro" id="IPR042104">
    <property type="entry name" value="PKS_dehydratase_sf"/>
</dbReference>
<dbReference type="Pfam" id="PF21089">
    <property type="entry name" value="PKS_DH_N"/>
    <property type="match status" value="2"/>
</dbReference>
<evidence type="ECO:0000256" key="4">
    <source>
        <dbReference type="ARBA" id="ARBA00022737"/>
    </source>
</evidence>
<dbReference type="Proteomes" id="UP000242444">
    <property type="component" value="Unassembled WGS sequence"/>
</dbReference>
<evidence type="ECO:0000256" key="6">
    <source>
        <dbReference type="ARBA" id="ARBA00023315"/>
    </source>
</evidence>
<dbReference type="CDD" id="cd00833">
    <property type="entry name" value="PKS"/>
    <property type="match status" value="2"/>
</dbReference>
<dbReference type="Gene3D" id="3.40.366.10">
    <property type="entry name" value="Malonyl-Coenzyme A Acyl Carrier Protein, domain 2"/>
    <property type="match status" value="2"/>
</dbReference>
<dbReference type="InterPro" id="IPR016039">
    <property type="entry name" value="Thiolase-like"/>
</dbReference>
<feature type="domain" description="Ketosynthase family 3 (KS3)" evidence="9">
    <location>
        <begin position="1"/>
        <end position="183"/>
    </location>
</feature>
<dbReference type="SMART" id="SM00826">
    <property type="entry name" value="PKS_DH"/>
    <property type="match status" value="2"/>
</dbReference>
<dbReference type="InterPro" id="IPR032821">
    <property type="entry name" value="PKS_assoc"/>
</dbReference>
<dbReference type="GO" id="GO:0004312">
    <property type="term" value="F:fatty acid synthase activity"/>
    <property type="evidence" value="ECO:0007669"/>
    <property type="project" value="TreeGrafter"/>
</dbReference>
<dbReference type="Pfam" id="PF02801">
    <property type="entry name" value="Ketoacyl-synt_C"/>
    <property type="match status" value="2"/>
</dbReference>
<dbReference type="PROSITE" id="PS52004">
    <property type="entry name" value="KS3_2"/>
    <property type="match status" value="2"/>
</dbReference>
<dbReference type="PANTHER" id="PTHR43775">
    <property type="entry name" value="FATTY ACID SYNTHASE"/>
    <property type="match status" value="1"/>
</dbReference>
<dbReference type="Gene3D" id="3.10.129.110">
    <property type="entry name" value="Polyketide synthase dehydratase"/>
    <property type="match status" value="2"/>
</dbReference>
<dbReference type="PROSITE" id="PS50075">
    <property type="entry name" value="CARRIER"/>
    <property type="match status" value="2"/>
</dbReference>
<evidence type="ECO:0000313" key="11">
    <source>
        <dbReference type="EMBL" id="OZM70204.1"/>
    </source>
</evidence>